<dbReference type="EMBL" id="SRZB01000011">
    <property type="protein sequence ID" value="TGX98983.1"/>
    <property type="molecule type" value="Genomic_DNA"/>
</dbReference>
<evidence type="ECO:0000313" key="2">
    <source>
        <dbReference type="Proteomes" id="UP000307720"/>
    </source>
</evidence>
<keyword evidence="2" id="KW-1185">Reference proteome</keyword>
<accession>A0AC61R0C0</accession>
<dbReference type="Proteomes" id="UP000307720">
    <property type="component" value="Unassembled WGS sequence"/>
</dbReference>
<reference evidence="1" key="1">
    <citation type="submission" date="2019-04" db="EMBL/GenBank/DDBJ databases">
        <title>Microbes associate with the intestines of laboratory mice.</title>
        <authorList>
            <person name="Navarre W."/>
            <person name="Wong E."/>
            <person name="Huang K."/>
            <person name="Tropini C."/>
            <person name="Ng K."/>
            <person name="Yu B."/>
        </authorList>
    </citation>
    <scope>NUCLEOTIDE SEQUENCE</scope>
    <source>
        <strain evidence="1">NM72_1-8</strain>
    </source>
</reference>
<gene>
    <name evidence="1" type="ORF">E5357_06935</name>
</gene>
<protein>
    <submittedName>
        <fullName evidence="1">Histidine phosphatase family protein</fullName>
    </submittedName>
</protein>
<evidence type="ECO:0000313" key="1">
    <source>
        <dbReference type="EMBL" id="TGX98983.1"/>
    </source>
</evidence>
<comment type="caution">
    <text evidence="1">The sequence shown here is derived from an EMBL/GenBank/DDBJ whole genome shotgun (WGS) entry which is preliminary data.</text>
</comment>
<proteinExistence type="predicted"/>
<name>A0AC61R0C0_9FIRM</name>
<organism evidence="1 2">
    <name type="scientific">Hominisplanchenecus murintestinalis</name>
    <dbReference type="NCBI Taxonomy" id="2941517"/>
    <lineage>
        <taxon>Bacteria</taxon>
        <taxon>Bacillati</taxon>
        <taxon>Bacillota</taxon>
        <taxon>Clostridia</taxon>
        <taxon>Lachnospirales</taxon>
        <taxon>Lachnospiraceae</taxon>
        <taxon>Hominisplanchenecus</taxon>
    </lineage>
</organism>
<sequence>MLKMILIRHGKTYGNTLGRYIGNRTDESLCEEGIGLLRERTYPPAEYVYASPMRRCLETARELYPGVPCESNPLLTECDFGAFENKNYKEMSGDARYQAWIDSGGTLPFPQGESQEAFRKRCEKGFEQCVEDAWAKGRRQAAMVVHGGTIMSILCRFAVPAGEYFGWQIKNGEYYELTLERGLWDKKRQIRSVERGQF</sequence>